<dbReference type="eggNOG" id="COG3685">
    <property type="taxonomic scope" value="Bacteria"/>
</dbReference>
<reference evidence="1 2" key="1">
    <citation type="journal article" date="2010" name="J. Bacteriol.">
        <title>Complete genome sequence of the aerobic facultative methanotroph Methylocella silvestris BL2.</title>
        <authorList>
            <person name="Chen Y."/>
            <person name="Crombie A."/>
            <person name="Rahman M.T."/>
            <person name="Dedysh S.N."/>
            <person name="Liesack W."/>
            <person name="Stott M.B."/>
            <person name="Alam M."/>
            <person name="Theisen A.R."/>
            <person name="Murrell J.C."/>
            <person name="Dunfield P.F."/>
        </authorList>
    </citation>
    <scope>NUCLEOTIDE SEQUENCE [LARGE SCALE GENOMIC DNA]</scope>
    <source>
        <strain evidence="2">DSM 15510 / CIP 108128 / LMG 27833 / NCIMB 13906 / BL2</strain>
    </source>
</reference>
<dbReference type="Gene3D" id="1.20.1260.10">
    <property type="match status" value="1"/>
</dbReference>
<accession>B8EP30</accession>
<evidence type="ECO:0000313" key="1">
    <source>
        <dbReference type="EMBL" id="ACK49268.1"/>
    </source>
</evidence>
<dbReference type="PANTHER" id="PTHR30565:SF9">
    <property type="entry name" value="PROTEIN YCIF"/>
    <property type="match status" value="1"/>
</dbReference>
<dbReference type="RefSeq" id="WP_012589338.1">
    <property type="nucleotide sequence ID" value="NC_011666.1"/>
</dbReference>
<dbReference type="Proteomes" id="UP000002257">
    <property type="component" value="Chromosome"/>
</dbReference>
<dbReference type="InterPro" id="IPR010287">
    <property type="entry name" value="DUF892_YciF-like"/>
</dbReference>
<dbReference type="OrthoDB" id="9795056at2"/>
<organism evidence="1 2">
    <name type="scientific">Methylocella silvestris (strain DSM 15510 / CIP 108128 / LMG 27833 / NCIMB 13906 / BL2)</name>
    <dbReference type="NCBI Taxonomy" id="395965"/>
    <lineage>
        <taxon>Bacteria</taxon>
        <taxon>Pseudomonadati</taxon>
        <taxon>Pseudomonadota</taxon>
        <taxon>Alphaproteobacteria</taxon>
        <taxon>Hyphomicrobiales</taxon>
        <taxon>Beijerinckiaceae</taxon>
        <taxon>Methylocella</taxon>
    </lineage>
</organism>
<dbReference type="EMBL" id="CP001280">
    <property type="protein sequence ID" value="ACK49268.1"/>
    <property type="molecule type" value="Genomic_DNA"/>
</dbReference>
<protein>
    <submittedName>
        <fullName evidence="1">Uncharacterized protein</fullName>
    </submittedName>
</protein>
<dbReference type="Pfam" id="PF05974">
    <property type="entry name" value="DUF892"/>
    <property type="match status" value="1"/>
</dbReference>
<proteinExistence type="predicted"/>
<gene>
    <name evidence="1" type="ordered locus">Msil_0289</name>
</gene>
<dbReference type="KEGG" id="msl:Msil_0289"/>
<dbReference type="InterPro" id="IPR047114">
    <property type="entry name" value="YciF"/>
</dbReference>
<dbReference type="HOGENOM" id="CLU_102561_0_0_5"/>
<dbReference type="STRING" id="395965.Msil_0289"/>
<dbReference type="PANTHER" id="PTHR30565">
    <property type="entry name" value="PROTEIN YCIF"/>
    <property type="match status" value="1"/>
</dbReference>
<dbReference type="SUPFAM" id="SSF47240">
    <property type="entry name" value="Ferritin-like"/>
    <property type="match status" value="1"/>
</dbReference>
<name>B8EP30_METSB</name>
<keyword evidence="2" id="KW-1185">Reference proteome</keyword>
<evidence type="ECO:0000313" key="2">
    <source>
        <dbReference type="Proteomes" id="UP000002257"/>
    </source>
</evidence>
<dbReference type="InterPro" id="IPR012347">
    <property type="entry name" value="Ferritin-like"/>
</dbReference>
<dbReference type="AlphaFoldDB" id="B8EP30"/>
<dbReference type="CDD" id="cd07909">
    <property type="entry name" value="YciF"/>
    <property type="match status" value="1"/>
</dbReference>
<sequence>MPVKSMNDLFLHTLKDIYYAEKQIYKSLPKMAKGVGSPELKQAFEKHRDETEQQIERLESIFESCGVAARAIRCEAMDGILAEGKEALEDIDDKQVRDASVIAAAQTIEHYEIARYGALIAWAEQLGMQQAAELLRVTLEEEKKTDAALSKLAVQSVNKAAA</sequence>
<dbReference type="InterPro" id="IPR009078">
    <property type="entry name" value="Ferritin-like_SF"/>
</dbReference>